<keyword evidence="1" id="KW-0238">DNA-binding</keyword>
<dbReference type="InterPro" id="IPR036388">
    <property type="entry name" value="WH-like_DNA-bd_sf"/>
</dbReference>
<dbReference type="Proteomes" id="UP000525987">
    <property type="component" value="Unassembled WGS sequence"/>
</dbReference>
<dbReference type="GO" id="GO:0005829">
    <property type="term" value="C:cytosol"/>
    <property type="evidence" value="ECO:0007669"/>
    <property type="project" value="TreeGrafter"/>
</dbReference>
<proteinExistence type="predicted"/>
<evidence type="ECO:0000313" key="2">
    <source>
        <dbReference type="EMBL" id="MBB3140424.1"/>
    </source>
</evidence>
<name>A0A7W5BX39_9GAMM</name>
<organism evidence="2 3">
    <name type="scientific">Halomonas organivorans</name>
    <dbReference type="NCBI Taxonomy" id="257772"/>
    <lineage>
        <taxon>Bacteria</taxon>
        <taxon>Pseudomonadati</taxon>
        <taxon>Pseudomonadota</taxon>
        <taxon>Gammaproteobacteria</taxon>
        <taxon>Oceanospirillales</taxon>
        <taxon>Halomonadaceae</taxon>
        <taxon>Halomonas</taxon>
    </lineage>
</organism>
<reference evidence="2 3" key="1">
    <citation type="submission" date="2020-08" db="EMBL/GenBank/DDBJ databases">
        <title>Genomic Encyclopedia of Type Strains, Phase III (KMG-III): the genomes of soil and plant-associated and newly described type strains.</title>
        <authorList>
            <person name="Whitman W."/>
        </authorList>
    </citation>
    <scope>NUCLEOTIDE SEQUENCE [LARGE SCALE GENOMIC DNA]</scope>
    <source>
        <strain evidence="2 3">CECT 5995</strain>
    </source>
</reference>
<dbReference type="PANTHER" id="PTHR33221:SF4">
    <property type="entry name" value="HTH-TYPE TRANSCRIPTIONAL REPRESSOR NSRR"/>
    <property type="match status" value="1"/>
</dbReference>
<dbReference type="Gene3D" id="1.10.10.10">
    <property type="entry name" value="Winged helix-like DNA-binding domain superfamily/Winged helix DNA-binding domain"/>
    <property type="match status" value="1"/>
</dbReference>
<comment type="caution">
    <text evidence="2">The sequence shown here is derived from an EMBL/GenBank/DDBJ whole genome shotgun (WGS) entry which is preliminary data.</text>
</comment>
<dbReference type="InterPro" id="IPR000944">
    <property type="entry name" value="Tscrpt_reg_Rrf2"/>
</dbReference>
<dbReference type="NCBIfam" id="TIGR00738">
    <property type="entry name" value="rrf2_super"/>
    <property type="match status" value="1"/>
</dbReference>
<dbReference type="PANTHER" id="PTHR33221">
    <property type="entry name" value="WINGED HELIX-TURN-HELIX TRANSCRIPTIONAL REGULATOR, RRF2 FAMILY"/>
    <property type="match status" value="1"/>
</dbReference>
<keyword evidence="3" id="KW-1185">Reference proteome</keyword>
<sequence>MHLTNFTDYSLRVLIYLAVKGERRSTISEIAERFDISRNHLMKVVQELNRLGYLTAIRGKHGGLLLGRAPADISLGALVRDTERDLGLVECFGDHNACVISPACRLKSVLGEALGAFLAVLDRYTLADMLGPQRADLERLLRLVESSPEAESLPAS</sequence>
<dbReference type="GO" id="GO:0003677">
    <property type="term" value="F:DNA binding"/>
    <property type="evidence" value="ECO:0007669"/>
    <property type="project" value="UniProtKB-KW"/>
</dbReference>
<evidence type="ECO:0000313" key="3">
    <source>
        <dbReference type="Proteomes" id="UP000525987"/>
    </source>
</evidence>
<evidence type="ECO:0000256" key="1">
    <source>
        <dbReference type="ARBA" id="ARBA00023125"/>
    </source>
</evidence>
<dbReference type="Pfam" id="PF02082">
    <property type="entry name" value="Rrf2"/>
    <property type="match status" value="1"/>
</dbReference>
<dbReference type="AlphaFoldDB" id="A0A7W5BX39"/>
<gene>
    <name evidence="2" type="ORF">FHR96_001286</name>
</gene>
<dbReference type="RefSeq" id="WP_183386815.1">
    <property type="nucleotide sequence ID" value="NZ_JACHXM010000004.1"/>
</dbReference>
<dbReference type="GO" id="GO:0003700">
    <property type="term" value="F:DNA-binding transcription factor activity"/>
    <property type="evidence" value="ECO:0007669"/>
    <property type="project" value="TreeGrafter"/>
</dbReference>
<dbReference type="EMBL" id="JACHXM010000004">
    <property type="protein sequence ID" value="MBB3140424.1"/>
    <property type="molecule type" value="Genomic_DNA"/>
</dbReference>
<dbReference type="PROSITE" id="PS51197">
    <property type="entry name" value="HTH_RRF2_2"/>
    <property type="match status" value="1"/>
</dbReference>
<protein>
    <submittedName>
        <fullName evidence="2">Rrf2 family nitric oxide-sensitive transcriptional repressor</fullName>
    </submittedName>
</protein>
<accession>A0A7W5BX39</accession>
<dbReference type="SUPFAM" id="SSF46785">
    <property type="entry name" value="Winged helix' DNA-binding domain"/>
    <property type="match status" value="1"/>
</dbReference>
<dbReference type="InterPro" id="IPR036390">
    <property type="entry name" value="WH_DNA-bd_sf"/>
</dbReference>